<keyword evidence="2" id="KW-1185">Reference proteome</keyword>
<sequence>MYFNEVERATNRVAQRGLSRVKVLFPRRVAWQTSRFVLVDCGRLNSDQSRRSHGAWLGKSLGNHTEVCHPSIHKPLMSDHLSTDKGKLRVTPQSSEQQISFLFLRSDTRHPTILRATNILSVPKR</sequence>
<evidence type="ECO:0000313" key="1">
    <source>
        <dbReference type="EMBL" id="GBM25255.1"/>
    </source>
</evidence>
<dbReference type="Proteomes" id="UP000499080">
    <property type="component" value="Unassembled WGS sequence"/>
</dbReference>
<dbReference type="EMBL" id="BGPR01000534">
    <property type="protein sequence ID" value="GBM25255.1"/>
    <property type="molecule type" value="Genomic_DNA"/>
</dbReference>
<gene>
    <name evidence="1" type="ORF">AVEN_45895_1</name>
</gene>
<accession>A0A4Y2EBQ1</accession>
<comment type="caution">
    <text evidence="1">The sequence shown here is derived from an EMBL/GenBank/DDBJ whole genome shotgun (WGS) entry which is preliminary data.</text>
</comment>
<organism evidence="1 2">
    <name type="scientific">Araneus ventricosus</name>
    <name type="common">Orbweaver spider</name>
    <name type="synonym">Epeira ventricosa</name>
    <dbReference type="NCBI Taxonomy" id="182803"/>
    <lineage>
        <taxon>Eukaryota</taxon>
        <taxon>Metazoa</taxon>
        <taxon>Ecdysozoa</taxon>
        <taxon>Arthropoda</taxon>
        <taxon>Chelicerata</taxon>
        <taxon>Arachnida</taxon>
        <taxon>Araneae</taxon>
        <taxon>Araneomorphae</taxon>
        <taxon>Entelegynae</taxon>
        <taxon>Araneoidea</taxon>
        <taxon>Araneidae</taxon>
        <taxon>Araneus</taxon>
    </lineage>
</organism>
<name>A0A4Y2EBQ1_ARAVE</name>
<protein>
    <submittedName>
        <fullName evidence="1">Uncharacterized protein</fullName>
    </submittedName>
</protein>
<dbReference type="AlphaFoldDB" id="A0A4Y2EBQ1"/>
<reference evidence="1 2" key="1">
    <citation type="journal article" date="2019" name="Sci. Rep.">
        <title>Orb-weaving spider Araneus ventricosus genome elucidates the spidroin gene catalogue.</title>
        <authorList>
            <person name="Kono N."/>
            <person name="Nakamura H."/>
            <person name="Ohtoshi R."/>
            <person name="Moran D.A.P."/>
            <person name="Shinohara A."/>
            <person name="Yoshida Y."/>
            <person name="Fujiwara M."/>
            <person name="Mori M."/>
            <person name="Tomita M."/>
            <person name="Arakawa K."/>
        </authorList>
    </citation>
    <scope>NUCLEOTIDE SEQUENCE [LARGE SCALE GENOMIC DNA]</scope>
</reference>
<proteinExistence type="predicted"/>
<evidence type="ECO:0000313" key="2">
    <source>
        <dbReference type="Proteomes" id="UP000499080"/>
    </source>
</evidence>